<dbReference type="FunFam" id="3.30.565.10:FF:000006">
    <property type="entry name" value="Sensor histidine kinase WalK"/>
    <property type="match status" value="1"/>
</dbReference>
<keyword evidence="10" id="KW-1185">Reference proteome</keyword>
<evidence type="ECO:0000313" key="10">
    <source>
        <dbReference type="Proteomes" id="UP000188246"/>
    </source>
</evidence>
<dbReference type="GO" id="GO:0016036">
    <property type="term" value="P:cellular response to phosphate starvation"/>
    <property type="evidence" value="ECO:0007669"/>
    <property type="project" value="TreeGrafter"/>
</dbReference>
<evidence type="ECO:0000256" key="1">
    <source>
        <dbReference type="ARBA" id="ARBA00000085"/>
    </source>
</evidence>
<dbReference type="SMART" id="SM00387">
    <property type="entry name" value="HATPase_c"/>
    <property type="match status" value="1"/>
</dbReference>
<dbReference type="CDD" id="cd00082">
    <property type="entry name" value="HisKA"/>
    <property type="match status" value="1"/>
</dbReference>
<dbReference type="GO" id="GO:0000155">
    <property type="term" value="F:phosphorelay sensor kinase activity"/>
    <property type="evidence" value="ECO:0007669"/>
    <property type="project" value="InterPro"/>
</dbReference>
<keyword evidence="6" id="KW-0418">Kinase</keyword>
<evidence type="ECO:0000256" key="8">
    <source>
        <dbReference type="ARBA" id="ARBA00023136"/>
    </source>
</evidence>
<dbReference type="AlphaFoldDB" id="A0A1Q2D3N0"/>
<keyword evidence="8" id="KW-0472">Membrane</keyword>
<reference evidence="9 10" key="1">
    <citation type="journal article" date="2010" name="Int. J. Syst. Evol. Microbiol.">
        <title>Vagococcus penaei sp. nov., isolated from spoilage microbiota of cooked shrimp (Penaeus vannamei).</title>
        <authorList>
            <person name="Jaffres E."/>
            <person name="Prevost H."/>
            <person name="Rossero A."/>
            <person name="Joffraud J.J."/>
            <person name="Dousset X."/>
        </authorList>
    </citation>
    <scope>NUCLEOTIDE SEQUENCE [LARGE SCALE GENOMIC DNA]</scope>
    <source>
        <strain evidence="9 10">CD276</strain>
    </source>
</reference>
<dbReference type="InterPro" id="IPR036890">
    <property type="entry name" value="HATPase_C_sf"/>
</dbReference>
<dbReference type="PROSITE" id="PS50109">
    <property type="entry name" value="HIS_KIN"/>
    <property type="match status" value="1"/>
</dbReference>
<evidence type="ECO:0000256" key="5">
    <source>
        <dbReference type="ARBA" id="ARBA00022679"/>
    </source>
</evidence>
<dbReference type="Gene3D" id="3.30.565.10">
    <property type="entry name" value="Histidine kinase-like ATPase, C-terminal domain"/>
    <property type="match status" value="1"/>
</dbReference>
<dbReference type="SUPFAM" id="SSF47384">
    <property type="entry name" value="Homodimeric domain of signal transducing histidine kinase"/>
    <property type="match status" value="1"/>
</dbReference>
<keyword evidence="5" id="KW-0808">Transferase</keyword>
<dbReference type="SUPFAM" id="SSF55785">
    <property type="entry name" value="PYP-like sensor domain (PAS domain)"/>
    <property type="match status" value="1"/>
</dbReference>
<dbReference type="KEGG" id="vpi:BW732_01285"/>
<dbReference type="EMBL" id="CP019609">
    <property type="protein sequence ID" value="AQP52989.1"/>
    <property type="molecule type" value="Genomic_DNA"/>
</dbReference>
<protein>
    <recommendedName>
        <fullName evidence="3">histidine kinase</fullName>
        <ecNumber evidence="3">2.7.13.3</ecNumber>
    </recommendedName>
</protein>
<dbReference type="PANTHER" id="PTHR45453">
    <property type="entry name" value="PHOSPHATE REGULON SENSOR PROTEIN PHOR"/>
    <property type="match status" value="1"/>
</dbReference>
<keyword evidence="7" id="KW-0902">Two-component regulatory system</keyword>
<dbReference type="InterPro" id="IPR050351">
    <property type="entry name" value="BphY/WalK/GraS-like"/>
</dbReference>
<sequence>MKNKQKIFKPSLIVLFVATLFIVGGIYTTYFFKAEVINQQQEKLETEIDVLVPFVNQSGKLIIPTREFNQSIPDNERLTILDVTGTIIYDSSQQLNAKGSRDKRPEIQIILENQKEIGVAIRESQTIGEKYLYVAKGIYHENQLIGIMRLSEKYTGISSHLKQFQWNLFGVFLLIGLAVLVMYLYIIKQTKKPLQFILPILKNAIRHPQQKQAVVSAPEEWEELYQTVYELMDETTMLYYKQLQNETKLHFLFENVTIGIFILNQSLDVVLANRVTEQLFNQSFSVMPFDQWFQHQQLSNLIKEAKETQQPTQGDIKLTGPKVRYLNVRIQLLESDTDEIEYVGIIYDITDIRQIERLHEDFISNISHELKTPTTSIMGFAETLLNGAKDDPEVTTDFLTIIEAESQRLLNLIQNIMMLLKTEKDIYLLDSVSTSPKIVIEEELERYQYKLAEKAIKVTFDSAVTQKYLLPGNAFQLIVKNLLENAIEYSNPQGQIFIYLVEQEQQFIFTVEDTGVGISEKDMARIFERFYRVSQSRQRNTGGSGLGLSIVEHYVSILGGTVKLTSELGEGTTVIVKIPIESKE</sequence>
<dbReference type="GO" id="GO:0004721">
    <property type="term" value="F:phosphoprotein phosphatase activity"/>
    <property type="evidence" value="ECO:0007669"/>
    <property type="project" value="TreeGrafter"/>
</dbReference>
<dbReference type="CDD" id="cd00075">
    <property type="entry name" value="HATPase"/>
    <property type="match status" value="1"/>
</dbReference>
<name>A0A1Q2D3N0_9ENTE</name>
<accession>A0A1Q2D3N0</accession>
<comment type="catalytic activity">
    <reaction evidence="1">
        <text>ATP + protein L-histidine = ADP + protein N-phospho-L-histidine.</text>
        <dbReference type="EC" id="2.7.13.3"/>
    </reaction>
</comment>
<dbReference type="SMART" id="SM00388">
    <property type="entry name" value="HisKA"/>
    <property type="match status" value="1"/>
</dbReference>
<dbReference type="Gene3D" id="1.10.287.130">
    <property type="match status" value="1"/>
</dbReference>
<dbReference type="OrthoDB" id="9813151at2"/>
<dbReference type="RefSeq" id="WP_077275086.1">
    <property type="nucleotide sequence ID" value="NZ_CP019609.1"/>
</dbReference>
<dbReference type="GO" id="GO:0005886">
    <property type="term" value="C:plasma membrane"/>
    <property type="evidence" value="ECO:0007669"/>
    <property type="project" value="TreeGrafter"/>
</dbReference>
<dbReference type="Pfam" id="PF00512">
    <property type="entry name" value="HisKA"/>
    <property type="match status" value="1"/>
</dbReference>
<dbReference type="InterPro" id="IPR005467">
    <property type="entry name" value="His_kinase_dom"/>
</dbReference>
<dbReference type="Pfam" id="PF02518">
    <property type="entry name" value="HATPase_c"/>
    <property type="match status" value="1"/>
</dbReference>
<evidence type="ECO:0000256" key="7">
    <source>
        <dbReference type="ARBA" id="ARBA00023012"/>
    </source>
</evidence>
<proteinExistence type="predicted"/>
<dbReference type="STRING" id="633807.BW732_01285"/>
<dbReference type="SUPFAM" id="SSF55874">
    <property type="entry name" value="ATPase domain of HSP90 chaperone/DNA topoisomerase II/histidine kinase"/>
    <property type="match status" value="1"/>
</dbReference>
<dbReference type="InterPro" id="IPR035965">
    <property type="entry name" value="PAS-like_dom_sf"/>
</dbReference>
<dbReference type="Gene3D" id="3.30.450.20">
    <property type="entry name" value="PAS domain"/>
    <property type="match status" value="1"/>
</dbReference>
<dbReference type="PANTHER" id="PTHR45453:SF1">
    <property type="entry name" value="PHOSPHATE REGULON SENSOR PROTEIN PHOR"/>
    <property type="match status" value="1"/>
</dbReference>
<dbReference type="InterPro" id="IPR003594">
    <property type="entry name" value="HATPase_dom"/>
</dbReference>
<evidence type="ECO:0000256" key="3">
    <source>
        <dbReference type="ARBA" id="ARBA00012438"/>
    </source>
</evidence>
<evidence type="ECO:0000256" key="2">
    <source>
        <dbReference type="ARBA" id="ARBA00004370"/>
    </source>
</evidence>
<dbReference type="Proteomes" id="UP000188246">
    <property type="component" value="Chromosome"/>
</dbReference>
<dbReference type="InterPro" id="IPR004358">
    <property type="entry name" value="Sig_transdc_His_kin-like_C"/>
</dbReference>
<evidence type="ECO:0000256" key="4">
    <source>
        <dbReference type="ARBA" id="ARBA00022553"/>
    </source>
</evidence>
<comment type="subcellular location">
    <subcellularLocation>
        <location evidence="2">Membrane</location>
    </subcellularLocation>
</comment>
<evidence type="ECO:0000256" key="6">
    <source>
        <dbReference type="ARBA" id="ARBA00022777"/>
    </source>
</evidence>
<dbReference type="InterPro" id="IPR003661">
    <property type="entry name" value="HisK_dim/P_dom"/>
</dbReference>
<keyword evidence="4" id="KW-0597">Phosphoprotein</keyword>
<gene>
    <name evidence="9" type="ORF">BW732_01285</name>
</gene>
<dbReference type="InterPro" id="IPR036097">
    <property type="entry name" value="HisK_dim/P_sf"/>
</dbReference>
<dbReference type="PRINTS" id="PR00344">
    <property type="entry name" value="BCTRLSENSOR"/>
</dbReference>
<organism evidence="9 10">
    <name type="scientific">Vagococcus penaei</name>
    <dbReference type="NCBI Taxonomy" id="633807"/>
    <lineage>
        <taxon>Bacteria</taxon>
        <taxon>Bacillati</taxon>
        <taxon>Bacillota</taxon>
        <taxon>Bacilli</taxon>
        <taxon>Lactobacillales</taxon>
        <taxon>Enterococcaceae</taxon>
        <taxon>Vagococcus</taxon>
    </lineage>
</organism>
<dbReference type="EC" id="2.7.13.3" evidence="3"/>
<evidence type="ECO:0000313" key="9">
    <source>
        <dbReference type="EMBL" id="AQP52989.1"/>
    </source>
</evidence>
<dbReference type="FunFam" id="1.10.287.130:FF:000001">
    <property type="entry name" value="Two-component sensor histidine kinase"/>
    <property type="match status" value="1"/>
</dbReference>